<keyword evidence="4" id="KW-0067">ATP-binding</keyword>
<dbReference type="SMART" id="SM00490">
    <property type="entry name" value="HELICc"/>
    <property type="match status" value="1"/>
</dbReference>
<feature type="coiled-coil region" evidence="5">
    <location>
        <begin position="945"/>
        <end position="996"/>
    </location>
</feature>
<keyword evidence="5" id="KW-0175">Coiled coil</keyword>
<feature type="domain" description="Helicase C-terminal" evidence="8">
    <location>
        <begin position="497"/>
        <end position="652"/>
    </location>
</feature>
<dbReference type="RefSeq" id="WP_220337431.1">
    <property type="nucleotide sequence ID" value="NZ_JAEUAK010000014.1"/>
</dbReference>
<dbReference type="Pfam" id="PF00271">
    <property type="entry name" value="Helicase_C"/>
    <property type="match status" value="1"/>
</dbReference>
<dbReference type="InterPro" id="IPR001650">
    <property type="entry name" value="Helicase_C-like"/>
</dbReference>
<evidence type="ECO:0000256" key="2">
    <source>
        <dbReference type="ARBA" id="ARBA00022801"/>
    </source>
</evidence>
<evidence type="ECO:0000256" key="1">
    <source>
        <dbReference type="ARBA" id="ARBA00022741"/>
    </source>
</evidence>
<evidence type="ECO:0000256" key="4">
    <source>
        <dbReference type="ARBA" id="ARBA00022840"/>
    </source>
</evidence>
<dbReference type="InterPro" id="IPR057342">
    <property type="entry name" value="DEXDc_RapA"/>
</dbReference>
<dbReference type="CDD" id="cd18011">
    <property type="entry name" value="DEXDc_RapA"/>
    <property type="match status" value="1"/>
</dbReference>
<proteinExistence type="predicted"/>
<dbReference type="PANTHER" id="PTHR45766:SF6">
    <property type="entry name" value="SWI_SNF-RELATED MATRIX-ASSOCIATED ACTIN-DEPENDENT REGULATOR OF CHROMATIN SUBFAMILY A-LIKE PROTEIN 1"/>
    <property type="match status" value="1"/>
</dbReference>
<dbReference type="InterPro" id="IPR049730">
    <property type="entry name" value="SNF2/RAD54-like_C"/>
</dbReference>
<evidence type="ECO:0000313" key="9">
    <source>
        <dbReference type="EMBL" id="MBW9055990.1"/>
    </source>
</evidence>
<feature type="compositionally biased region" description="Acidic residues" evidence="6">
    <location>
        <begin position="429"/>
        <end position="441"/>
    </location>
</feature>
<evidence type="ECO:0000256" key="3">
    <source>
        <dbReference type="ARBA" id="ARBA00022806"/>
    </source>
</evidence>
<dbReference type="InterPro" id="IPR027417">
    <property type="entry name" value="P-loop_NTPase"/>
</dbReference>
<keyword evidence="3" id="KW-0347">Helicase</keyword>
<dbReference type="InterPro" id="IPR024975">
    <property type="entry name" value="NOV_C"/>
</dbReference>
<dbReference type="CDD" id="cd18793">
    <property type="entry name" value="SF2_C_SNF"/>
    <property type="match status" value="1"/>
</dbReference>
<dbReference type="PROSITE" id="PS51194">
    <property type="entry name" value="HELICASE_CTER"/>
    <property type="match status" value="1"/>
</dbReference>
<dbReference type="SUPFAM" id="SSF52540">
    <property type="entry name" value="P-loop containing nucleoside triphosphate hydrolases"/>
    <property type="match status" value="2"/>
</dbReference>
<comment type="caution">
    <text evidence="9">The sequence shown here is derived from an EMBL/GenBank/DDBJ whole genome shotgun (WGS) entry which is preliminary data.</text>
</comment>
<dbReference type="SMART" id="SM00487">
    <property type="entry name" value="DEXDc"/>
    <property type="match status" value="1"/>
</dbReference>
<feature type="region of interest" description="Disordered" evidence="6">
    <location>
        <begin position="407"/>
        <end position="441"/>
    </location>
</feature>
<dbReference type="EMBL" id="JAEUAK010000014">
    <property type="protein sequence ID" value="MBW9055990.1"/>
    <property type="molecule type" value="Genomic_DNA"/>
</dbReference>
<organism evidence="9 10">
    <name type="scientific">Rhizobium mesosinicum</name>
    <dbReference type="NCBI Taxonomy" id="335017"/>
    <lineage>
        <taxon>Bacteria</taxon>
        <taxon>Pseudomonadati</taxon>
        <taxon>Pseudomonadota</taxon>
        <taxon>Alphaproteobacteria</taxon>
        <taxon>Hyphomicrobiales</taxon>
        <taxon>Rhizobiaceae</taxon>
        <taxon>Rhizobium/Agrobacterium group</taxon>
        <taxon>Rhizobium</taxon>
    </lineage>
</organism>
<evidence type="ECO:0000259" key="8">
    <source>
        <dbReference type="PROSITE" id="PS51194"/>
    </source>
</evidence>
<dbReference type="Pfam" id="PF13020">
    <property type="entry name" value="NOV_C"/>
    <property type="match status" value="1"/>
</dbReference>
<keyword evidence="10" id="KW-1185">Reference proteome</keyword>
<gene>
    <name evidence="9" type="ORF">JNB85_26625</name>
</gene>
<dbReference type="Proteomes" id="UP000717752">
    <property type="component" value="Unassembled WGS sequence"/>
</dbReference>
<protein>
    <submittedName>
        <fullName evidence="9">DUF3883 domain-containing protein</fullName>
    </submittedName>
</protein>
<dbReference type="PANTHER" id="PTHR45766">
    <property type="entry name" value="DNA ANNEALING HELICASE AND ENDONUCLEASE ZRANB3 FAMILY MEMBER"/>
    <property type="match status" value="1"/>
</dbReference>
<dbReference type="Gene3D" id="3.40.50.10810">
    <property type="entry name" value="Tandem AAA-ATPase domain"/>
    <property type="match status" value="1"/>
</dbReference>
<keyword evidence="2" id="KW-0378">Hydrolase</keyword>
<dbReference type="PROSITE" id="PS51192">
    <property type="entry name" value="HELICASE_ATP_BIND_1"/>
    <property type="match status" value="1"/>
</dbReference>
<accession>A0ABS7H3B4</accession>
<name>A0ABS7H3B4_9HYPH</name>
<evidence type="ECO:0000313" key="10">
    <source>
        <dbReference type="Proteomes" id="UP000717752"/>
    </source>
</evidence>
<feature type="domain" description="Helicase ATP-binding" evidence="7">
    <location>
        <begin position="115"/>
        <end position="288"/>
    </location>
</feature>
<evidence type="ECO:0000256" key="5">
    <source>
        <dbReference type="SAM" id="Coils"/>
    </source>
</evidence>
<evidence type="ECO:0000259" key="7">
    <source>
        <dbReference type="PROSITE" id="PS51192"/>
    </source>
</evidence>
<dbReference type="Pfam" id="PF00176">
    <property type="entry name" value="SNF2-rel_dom"/>
    <property type="match status" value="1"/>
</dbReference>
<dbReference type="InterPro" id="IPR000330">
    <property type="entry name" value="SNF2_N"/>
</dbReference>
<reference evidence="9 10" key="1">
    <citation type="journal article" date="2021" name="MBio">
        <title>Poor Competitiveness of Bradyrhizobium in Pigeon Pea Root Colonization in Indian Soils.</title>
        <authorList>
            <person name="Chalasani D."/>
            <person name="Basu A."/>
            <person name="Pullabhotla S.V.S.R.N."/>
            <person name="Jorrin B."/>
            <person name="Neal A.L."/>
            <person name="Poole P.S."/>
            <person name="Podile A.R."/>
            <person name="Tkacz A."/>
        </authorList>
    </citation>
    <scope>NUCLEOTIDE SEQUENCE [LARGE SCALE GENOMIC DNA]</scope>
    <source>
        <strain evidence="9 10">HU56</strain>
    </source>
</reference>
<keyword evidence="1" id="KW-0547">Nucleotide-binding</keyword>
<dbReference type="InterPro" id="IPR038718">
    <property type="entry name" value="SNF2-like_sf"/>
</dbReference>
<dbReference type="Gene3D" id="3.40.50.300">
    <property type="entry name" value="P-loop containing nucleotide triphosphate hydrolases"/>
    <property type="match status" value="1"/>
</dbReference>
<evidence type="ECO:0000256" key="6">
    <source>
        <dbReference type="SAM" id="MobiDB-lite"/>
    </source>
</evidence>
<sequence>MSIFEDIKPGSRLRGLGAGGIAEIVSVSRFGSDAMNIVFRVDGKVAERLVYRGEEANFEIVSGGRAYAFDADGALLRLASEAYRIRLAHLFDPYLAVSASQIEALPHQITAVYGEMLPRQPLRFLLADDPGAGKTVMAGLLIKELLIRGDLERCLIVAPGSLVEQWQEEMAEKFGLHFDLLTRDQIEASVTGNPFLDKNRLIVRLDMAARSDELKAKLGAAPDWDLIICDEAHRMAASYFGGEVKETQRHKLGKLLGTRTRNFLLMSATPHNGKEADFQLFMGLLDADRFEGRFREGVHKADVSDMMRRLTKEELYRFDGTPLFPERRAYTACYALSPVEADLYQAVTTYVREEMNRADRTGDDKRRSSVGFALQILQRRLASSPAAIHRSLERRRKRLEERLREEKLMRQSGASQLASAPDLPRFDPDEFEEVPGAEAEAAEEQIVDQATAASTLAELEAEIVILQDLEERALRLKLSGQDAKWRELQSILDEPLMLDKATGLRRKVLIFTEPKDTLEYLQQKIGALVGDPSAVVVIHGGIAREARRAAIAAFNSDPQVRVMIANDAAGEGVNLQRGAHLMVNYDLPWNPNRLEQRFGRIHRIGQTEVCHLWNLCAANTREGEVYRRLLEKLEEARTALGGKVYDVLGELFEGQALRDLLVEAIRYGDRPEKKAELFQKVDGAVDVDAIETLVAERKLTSEGMNPSSVAEIREQMERAAARRLQPHFIGAFFREAFVMLGGRIAEREKGRFEILRVPSILKERDRLIGRSDPVLDRYARITFEKALIVGQPQAELVAPGHPLLEALVDLVLERFQPLLGQGAVLVDDADDSGNPRLLVYLEHAVRDARASRSGEPRVISQRLQFLFLKEDGSAMDGGPAPYLDYRPITEDERSRIAAEPEAAWLAGNVEKQALGYAIASLVPQHLEEVRKRRIAEIDKVEREVRARLTREINYWDARAARLREEERAGKEQRINAQNAEATAARLVERLHKRQTELDHERQISALPPVLKGAALVIPRGLLDAKLPATATPVVGGFAEDPVLRAISEKTAMDAVMAAELALGHMPRDVAAEKKGWDIESRDGKTGHLRFIEVKGRHAEGRDIILTKNELLSSLNAAEAFILAIVQIEEGFAREPVYVRRFFHRELGFGETAVVFNVADLLSMGTTPS</sequence>
<dbReference type="InterPro" id="IPR014001">
    <property type="entry name" value="Helicase_ATP-bd"/>
</dbReference>